<dbReference type="NCBIfam" id="NF003588">
    <property type="entry name" value="PRK05254.1-1"/>
    <property type="match status" value="1"/>
</dbReference>
<comment type="subcellular location">
    <subcellularLocation>
        <location evidence="8">Cytoplasm</location>
    </subcellularLocation>
</comment>
<comment type="catalytic activity">
    <reaction evidence="1 8 10">
        <text>Hydrolyzes single-stranded DNA or mismatched double-stranded DNA and polynucleotides, releasing free uracil.</text>
        <dbReference type="EC" id="3.2.2.27"/>
    </reaction>
</comment>
<keyword evidence="6 8" id="KW-0378">Hydrolase</keyword>
<dbReference type="SMART" id="SM00987">
    <property type="entry name" value="UreE_C"/>
    <property type="match status" value="1"/>
</dbReference>
<proteinExistence type="inferred from homology"/>
<reference evidence="12 13" key="1">
    <citation type="submission" date="2017-11" db="EMBL/GenBank/DDBJ databases">
        <title>Genome sequence of Entomoplasma lucivorax PIPN-2 (ATCC 49196).</title>
        <authorList>
            <person name="Lo W.-S."/>
            <person name="Gasparich G.E."/>
            <person name="Kuo C.-H."/>
        </authorList>
    </citation>
    <scope>NUCLEOTIDE SEQUENCE [LARGE SCALE GENOMIC DNA]</scope>
    <source>
        <strain evidence="12 13">PIPN-2</strain>
    </source>
</reference>
<dbReference type="NCBIfam" id="TIGR00628">
    <property type="entry name" value="ung"/>
    <property type="match status" value="1"/>
</dbReference>
<dbReference type="HAMAP" id="MF_00148">
    <property type="entry name" value="UDG"/>
    <property type="match status" value="1"/>
</dbReference>
<dbReference type="PROSITE" id="PS00130">
    <property type="entry name" value="U_DNA_GLYCOSYLASE"/>
    <property type="match status" value="1"/>
</dbReference>
<comment type="function">
    <text evidence="2 8 10">Excises uracil residues from the DNA which can arise as a result of misincorporation of dUMP residues by DNA polymerase or due to deamination of cytosine.</text>
</comment>
<dbReference type="EC" id="3.2.2.27" evidence="4 8"/>
<dbReference type="PANTHER" id="PTHR11264:SF0">
    <property type="entry name" value="URACIL-DNA GLYCOSYLASE"/>
    <property type="match status" value="1"/>
</dbReference>
<evidence type="ECO:0000259" key="11">
    <source>
        <dbReference type="SMART" id="SM00986"/>
    </source>
</evidence>
<keyword evidence="13" id="KW-1185">Reference proteome</keyword>
<dbReference type="AlphaFoldDB" id="A0A2S5REW4"/>
<dbReference type="Pfam" id="PF03167">
    <property type="entry name" value="UDG"/>
    <property type="match status" value="1"/>
</dbReference>
<organism evidence="12 13">
    <name type="scientific">Williamsoniiplasma lucivorax</name>
    <dbReference type="NCBI Taxonomy" id="209274"/>
    <lineage>
        <taxon>Bacteria</taxon>
        <taxon>Bacillati</taxon>
        <taxon>Mycoplasmatota</taxon>
        <taxon>Mollicutes</taxon>
        <taxon>Entomoplasmatales</taxon>
        <taxon>Williamsoniiplasma</taxon>
    </lineage>
</organism>
<evidence type="ECO:0000256" key="9">
    <source>
        <dbReference type="PROSITE-ProRule" id="PRU10072"/>
    </source>
</evidence>
<evidence type="ECO:0000313" key="13">
    <source>
        <dbReference type="Proteomes" id="UP000237865"/>
    </source>
</evidence>
<dbReference type="GO" id="GO:0004844">
    <property type="term" value="F:uracil DNA N-glycosylase activity"/>
    <property type="evidence" value="ECO:0007669"/>
    <property type="project" value="UniProtKB-UniRule"/>
</dbReference>
<dbReference type="NCBIfam" id="NF003589">
    <property type="entry name" value="PRK05254.1-2"/>
    <property type="match status" value="1"/>
</dbReference>
<evidence type="ECO:0000256" key="6">
    <source>
        <dbReference type="ARBA" id="ARBA00022801"/>
    </source>
</evidence>
<keyword evidence="8" id="KW-0963">Cytoplasm</keyword>
<dbReference type="InterPro" id="IPR005122">
    <property type="entry name" value="Uracil-DNA_glycosylase-like"/>
</dbReference>
<dbReference type="SMART" id="SM00986">
    <property type="entry name" value="UDG"/>
    <property type="match status" value="1"/>
</dbReference>
<dbReference type="NCBIfam" id="NF003592">
    <property type="entry name" value="PRK05254.1-5"/>
    <property type="match status" value="1"/>
</dbReference>
<dbReference type="InterPro" id="IPR036895">
    <property type="entry name" value="Uracil-DNA_glycosylase-like_sf"/>
</dbReference>
<dbReference type="InterPro" id="IPR002043">
    <property type="entry name" value="UDG_fam1"/>
</dbReference>
<evidence type="ECO:0000256" key="5">
    <source>
        <dbReference type="ARBA" id="ARBA00022763"/>
    </source>
</evidence>
<comment type="caution">
    <text evidence="12">The sequence shown here is derived from an EMBL/GenBank/DDBJ whole genome shotgun (WGS) entry which is preliminary data.</text>
</comment>
<name>A0A2S5REW4_9MOLU</name>
<dbReference type="RefSeq" id="WP_028126793.1">
    <property type="nucleotide sequence ID" value="NZ_PHNE01000001.1"/>
</dbReference>
<dbReference type="InterPro" id="IPR018085">
    <property type="entry name" value="Ura-DNA_Glyclase_AS"/>
</dbReference>
<dbReference type="CDD" id="cd10027">
    <property type="entry name" value="UDG-F1-like"/>
    <property type="match status" value="1"/>
</dbReference>
<dbReference type="EMBL" id="PHNE01000001">
    <property type="protein sequence ID" value="PPE05866.1"/>
    <property type="molecule type" value="Genomic_DNA"/>
</dbReference>
<accession>A0A2S5REW4</accession>
<dbReference type="STRING" id="1399797.GCA_000518285_01387"/>
<comment type="similarity">
    <text evidence="3 8 10">Belongs to the uracil-DNA glycosylase (UDG) superfamily. UNG family.</text>
</comment>
<feature type="domain" description="Uracil-DNA glycosylase-like" evidence="11">
    <location>
        <begin position="45"/>
        <end position="207"/>
    </location>
</feature>
<dbReference type="PANTHER" id="PTHR11264">
    <property type="entry name" value="URACIL-DNA GLYCOSYLASE"/>
    <property type="match status" value="1"/>
</dbReference>
<gene>
    <name evidence="8 12" type="primary">ung</name>
    <name evidence="12" type="ORF">ELUCI_v1c01540</name>
</gene>
<dbReference type="Proteomes" id="UP000237865">
    <property type="component" value="Unassembled WGS sequence"/>
</dbReference>
<evidence type="ECO:0000313" key="12">
    <source>
        <dbReference type="EMBL" id="PPE05866.1"/>
    </source>
</evidence>
<evidence type="ECO:0000256" key="7">
    <source>
        <dbReference type="ARBA" id="ARBA00023204"/>
    </source>
</evidence>
<dbReference type="SUPFAM" id="SSF52141">
    <property type="entry name" value="Uracil-DNA glycosylase-like"/>
    <property type="match status" value="1"/>
</dbReference>
<evidence type="ECO:0000256" key="4">
    <source>
        <dbReference type="ARBA" id="ARBA00012030"/>
    </source>
</evidence>
<feature type="active site" description="Proton acceptor" evidence="8 9">
    <location>
        <position position="61"/>
    </location>
</feature>
<dbReference type="GO" id="GO:0097510">
    <property type="term" value="P:base-excision repair, AP site formation via deaminated base removal"/>
    <property type="evidence" value="ECO:0007669"/>
    <property type="project" value="TreeGrafter"/>
</dbReference>
<dbReference type="GO" id="GO:0005737">
    <property type="term" value="C:cytoplasm"/>
    <property type="evidence" value="ECO:0007669"/>
    <property type="project" value="UniProtKB-SubCell"/>
</dbReference>
<evidence type="ECO:0000256" key="1">
    <source>
        <dbReference type="ARBA" id="ARBA00001400"/>
    </source>
</evidence>
<protein>
    <recommendedName>
        <fullName evidence="4 8">Uracil-DNA glycosylase</fullName>
        <shortName evidence="8">UDG</shortName>
        <ecNumber evidence="4 8">3.2.2.27</ecNumber>
    </recommendedName>
</protein>
<evidence type="ECO:0000256" key="2">
    <source>
        <dbReference type="ARBA" id="ARBA00002631"/>
    </source>
</evidence>
<dbReference type="Gene3D" id="3.40.470.10">
    <property type="entry name" value="Uracil-DNA glycosylase-like domain"/>
    <property type="match status" value="1"/>
</dbReference>
<evidence type="ECO:0000256" key="10">
    <source>
        <dbReference type="RuleBase" id="RU003780"/>
    </source>
</evidence>
<sequence>MLKEWDEFFQAEKKKAYFPKLIAKINQERANNTVYPRAEDVFRLFDLIKPEEIKVIIIGQDPYHQKGQANGIAFSTTNDVRTPPSLKNIFKELQDDLQIDHTKNNDLSGWVKQGVFLINTTLTVNKSQPGSHANFGWEQFVNNCLEFINKHSNIYVYVLFGNWAKKTYNNLKFNNNSIKLEFGHPSPFSYYKFFKGTKPFSKINLELKKLNQIEIDWTQ</sequence>
<evidence type="ECO:0000256" key="8">
    <source>
        <dbReference type="HAMAP-Rule" id="MF_00148"/>
    </source>
</evidence>
<evidence type="ECO:0000256" key="3">
    <source>
        <dbReference type="ARBA" id="ARBA00008184"/>
    </source>
</evidence>
<keyword evidence="7 8" id="KW-0234">DNA repair</keyword>
<keyword evidence="5 8" id="KW-0227">DNA damage</keyword>